<dbReference type="EMBL" id="BK015380">
    <property type="protein sequence ID" value="DAE03973.1"/>
    <property type="molecule type" value="Genomic_DNA"/>
</dbReference>
<protein>
    <submittedName>
        <fullName evidence="1">Uncharacterized protein</fullName>
    </submittedName>
</protein>
<reference evidence="1" key="1">
    <citation type="journal article" date="2021" name="Proc. Natl. Acad. Sci. U.S.A.">
        <title>A Catalog of Tens of Thousands of Viruses from Human Metagenomes Reveals Hidden Associations with Chronic Diseases.</title>
        <authorList>
            <person name="Tisza M.J."/>
            <person name="Buck C.B."/>
        </authorList>
    </citation>
    <scope>NUCLEOTIDE SEQUENCE</scope>
    <source>
        <strain evidence="1">Ctuka10</strain>
    </source>
</reference>
<name>A0A8S5PBI7_9CAUD</name>
<sequence>MDISKVTGNAVEGNPLTVVRQWQRSLRYQSGLRFVEKPGDGDRLPSAVPANA</sequence>
<proteinExistence type="predicted"/>
<organism evidence="1">
    <name type="scientific">Siphoviridae sp. ctuka10</name>
    <dbReference type="NCBI Taxonomy" id="2825716"/>
    <lineage>
        <taxon>Viruses</taxon>
        <taxon>Duplodnaviria</taxon>
        <taxon>Heunggongvirae</taxon>
        <taxon>Uroviricota</taxon>
        <taxon>Caudoviricetes</taxon>
    </lineage>
</organism>
<accession>A0A8S5PBI7</accession>
<evidence type="ECO:0000313" key="1">
    <source>
        <dbReference type="EMBL" id="DAE03973.1"/>
    </source>
</evidence>